<gene>
    <name evidence="11" type="ORF">HRUBRA_01586</name>
</gene>
<dbReference type="EMBL" id="AUVB01000046">
    <property type="protein sequence ID" value="KGE03839.1"/>
    <property type="molecule type" value="Genomic_DNA"/>
</dbReference>
<dbReference type="AlphaFoldDB" id="A0A095WYX1"/>
<dbReference type="InterPro" id="IPR013525">
    <property type="entry name" value="ABC2_TM"/>
</dbReference>
<evidence type="ECO:0000256" key="9">
    <source>
        <dbReference type="RuleBase" id="RU361157"/>
    </source>
</evidence>
<keyword evidence="3 9" id="KW-0813">Transport</keyword>
<dbReference type="GO" id="GO:0005886">
    <property type="term" value="C:plasma membrane"/>
    <property type="evidence" value="ECO:0007669"/>
    <property type="project" value="UniProtKB-SubCell"/>
</dbReference>
<feature type="transmembrane region" description="Helical" evidence="9">
    <location>
        <begin position="109"/>
        <end position="128"/>
    </location>
</feature>
<feature type="transmembrane region" description="Helical" evidence="9">
    <location>
        <begin position="58"/>
        <end position="77"/>
    </location>
</feature>
<evidence type="ECO:0000256" key="5">
    <source>
        <dbReference type="ARBA" id="ARBA00022692"/>
    </source>
</evidence>
<dbReference type="InterPro" id="IPR047817">
    <property type="entry name" value="ABC2_TM_bact-type"/>
</dbReference>
<dbReference type="GO" id="GO:0140359">
    <property type="term" value="F:ABC-type transporter activity"/>
    <property type="evidence" value="ECO:0007669"/>
    <property type="project" value="InterPro"/>
</dbReference>
<keyword evidence="12" id="KW-1185">Reference proteome</keyword>
<reference evidence="11 12" key="1">
    <citation type="journal article" date="2014" name="Genome Announc.">
        <title>Genome Sequence of Gammaproteobacterial Pseudohaliea rubra Type Strain DSM 19751, Isolated from Coastal Seawater of the Mediterranean Sea.</title>
        <authorList>
            <person name="Spring S."/>
            <person name="Fiebig A."/>
            <person name="Riedel T."/>
            <person name="Goker M."/>
            <person name="Klenk H.P."/>
        </authorList>
    </citation>
    <scope>NUCLEOTIDE SEQUENCE [LARGE SCALE GENOMIC DNA]</scope>
    <source>
        <strain evidence="11 12">DSM 19751</strain>
    </source>
</reference>
<dbReference type="GO" id="GO:0015920">
    <property type="term" value="P:lipopolysaccharide transport"/>
    <property type="evidence" value="ECO:0007669"/>
    <property type="project" value="TreeGrafter"/>
</dbReference>
<evidence type="ECO:0000259" key="10">
    <source>
        <dbReference type="PROSITE" id="PS51012"/>
    </source>
</evidence>
<keyword evidence="4 9" id="KW-1003">Cell membrane</keyword>
<evidence type="ECO:0000256" key="8">
    <source>
        <dbReference type="ARBA" id="ARBA00023136"/>
    </source>
</evidence>
<evidence type="ECO:0000313" key="12">
    <source>
        <dbReference type="Proteomes" id="UP000029640"/>
    </source>
</evidence>
<dbReference type="Proteomes" id="UP000029640">
    <property type="component" value="Unassembled WGS sequence"/>
</dbReference>
<keyword evidence="8 9" id="KW-0472">Membrane</keyword>
<evidence type="ECO:0000256" key="7">
    <source>
        <dbReference type="ARBA" id="ARBA00023047"/>
    </source>
</evidence>
<proteinExistence type="inferred from homology"/>
<comment type="subcellular location">
    <subcellularLocation>
        <location evidence="9">Cell inner membrane</location>
        <topology evidence="9">Multi-pass membrane protein</topology>
    </subcellularLocation>
    <subcellularLocation>
        <location evidence="1">Cell membrane</location>
        <topology evidence="1">Multi-pass membrane protein</topology>
    </subcellularLocation>
</comment>
<evidence type="ECO:0000313" key="11">
    <source>
        <dbReference type="EMBL" id="KGE03839.1"/>
    </source>
</evidence>
<dbReference type="OrthoDB" id="9786910at2"/>
<name>A0A095WYX1_9GAMM</name>
<feature type="transmembrane region" description="Helical" evidence="9">
    <location>
        <begin position="134"/>
        <end position="158"/>
    </location>
</feature>
<comment type="caution">
    <text evidence="11">The sequence shown here is derived from an EMBL/GenBank/DDBJ whole genome shotgun (WGS) entry which is preliminary data.</text>
</comment>
<dbReference type="RefSeq" id="WP_035515723.1">
    <property type="nucleotide sequence ID" value="NZ_KN234757.1"/>
</dbReference>
<evidence type="ECO:0000256" key="4">
    <source>
        <dbReference type="ARBA" id="ARBA00022475"/>
    </source>
</evidence>
<dbReference type="HOGENOM" id="CLU_060703_1_1_6"/>
<feature type="domain" description="ABC transmembrane type-2" evidence="10">
    <location>
        <begin position="27"/>
        <end position="247"/>
    </location>
</feature>
<protein>
    <recommendedName>
        <fullName evidence="9">Transport permease protein</fullName>
    </recommendedName>
</protein>
<dbReference type="PANTHER" id="PTHR30413">
    <property type="entry name" value="INNER MEMBRANE TRANSPORT PERMEASE"/>
    <property type="match status" value="1"/>
</dbReference>
<feature type="transmembrane region" description="Helical" evidence="9">
    <location>
        <begin position="25"/>
        <end position="46"/>
    </location>
</feature>
<dbReference type="PROSITE" id="PS51012">
    <property type="entry name" value="ABC_TM2"/>
    <property type="match status" value="1"/>
</dbReference>
<sequence>MTFRHYFTLVDTMARMALKADAARFFFGYLWWVLEPLLYVAVFYVVFEVVLGNKRPDFLVFLMCGKLTFIWFSKSVNQASRSIVASKGLIGKVDVPKSLFPLATIQEGLYKQASVFLLLFIVLWFKGYGVSPGWAWLIPVVLVNYLMIVGLSLFGAFLVCLAFDFSMLISLGMIFLLFTSGIFWDVRGLADPAMTEAVLVLNPVAFIIDAYRQVLMEGAAPDLAHLAAVAAGAAALVAAGVLLLRRTSRFLALKAITA</sequence>
<keyword evidence="6 9" id="KW-1133">Transmembrane helix</keyword>
<dbReference type="STRING" id="1265313.HRUBRA_01586"/>
<evidence type="ECO:0000256" key="1">
    <source>
        <dbReference type="ARBA" id="ARBA00004651"/>
    </source>
</evidence>
<keyword evidence="5 9" id="KW-0812">Transmembrane</keyword>
<evidence type="ECO:0000256" key="3">
    <source>
        <dbReference type="ARBA" id="ARBA00022448"/>
    </source>
</evidence>
<feature type="transmembrane region" description="Helical" evidence="9">
    <location>
        <begin position="223"/>
        <end position="244"/>
    </location>
</feature>
<comment type="similarity">
    <text evidence="2 9">Belongs to the ABC-2 integral membrane protein family.</text>
</comment>
<feature type="transmembrane region" description="Helical" evidence="9">
    <location>
        <begin position="165"/>
        <end position="184"/>
    </location>
</feature>
<dbReference type="GO" id="GO:0015774">
    <property type="term" value="P:polysaccharide transport"/>
    <property type="evidence" value="ECO:0007669"/>
    <property type="project" value="UniProtKB-KW"/>
</dbReference>
<accession>A0A095WYX1</accession>
<organism evidence="11 12">
    <name type="scientific">Pseudohaliea rubra DSM 19751</name>
    <dbReference type="NCBI Taxonomy" id="1265313"/>
    <lineage>
        <taxon>Bacteria</taxon>
        <taxon>Pseudomonadati</taxon>
        <taxon>Pseudomonadota</taxon>
        <taxon>Gammaproteobacteria</taxon>
        <taxon>Cellvibrionales</taxon>
        <taxon>Halieaceae</taxon>
        <taxon>Pseudohaliea</taxon>
    </lineage>
</organism>
<evidence type="ECO:0000256" key="2">
    <source>
        <dbReference type="ARBA" id="ARBA00007783"/>
    </source>
</evidence>
<keyword evidence="7" id="KW-0762">Sugar transport</keyword>
<dbReference type="Pfam" id="PF01061">
    <property type="entry name" value="ABC2_membrane"/>
    <property type="match status" value="1"/>
</dbReference>
<evidence type="ECO:0000256" key="6">
    <source>
        <dbReference type="ARBA" id="ARBA00022989"/>
    </source>
</evidence>
<dbReference type="eggNOG" id="COG1682">
    <property type="taxonomic scope" value="Bacteria"/>
</dbReference>
<keyword evidence="7" id="KW-0625">Polysaccharide transport</keyword>
<dbReference type="PANTHER" id="PTHR30413:SF10">
    <property type="entry name" value="CAPSULE POLYSACCHARIDE EXPORT INNER-MEMBRANE PROTEIN CTRC"/>
    <property type="match status" value="1"/>
</dbReference>